<comment type="caution">
    <text evidence="2">The sequence shown here is derived from an EMBL/GenBank/DDBJ whole genome shotgun (WGS) entry which is preliminary data.</text>
</comment>
<dbReference type="AlphaFoldDB" id="A0A936YWX4"/>
<feature type="compositionally biased region" description="Low complexity" evidence="1">
    <location>
        <begin position="30"/>
        <end position="43"/>
    </location>
</feature>
<gene>
    <name evidence="2" type="ORF">JJ685_04540</name>
</gene>
<dbReference type="Proteomes" id="UP000599109">
    <property type="component" value="Unassembled WGS sequence"/>
</dbReference>
<evidence type="ECO:0000256" key="1">
    <source>
        <dbReference type="SAM" id="MobiDB-lite"/>
    </source>
</evidence>
<proteinExistence type="predicted"/>
<dbReference type="EMBL" id="JAEQNE010000001">
    <property type="protein sequence ID" value="MBL0390403.1"/>
    <property type="molecule type" value="Genomic_DNA"/>
</dbReference>
<organism evidence="2 3">
    <name type="scientific">Ramlibacter monticola</name>
    <dbReference type="NCBI Taxonomy" id="1926872"/>
    <lineage>
        <taxon>Bacteria</taxon>
        <taxon>Pseudomonadati</taxon>
        <taxon>Pseudomonadota</taxon>
        <taxon>Betaproteobacteria</taxon>
        <taxon>Burkholderiales</taxon>
        <taxon>Comamonadaceae</taxon>
        <taxon>Ramlibacter</taxon>
    </lineage>
</organism>
<feature type="region of interest" description="Disordered" evidence="1">
    <location>
        <begin position="15"/>
        <end position="57"/>
    </location>
</feature>
<sequence length="57" mass="5917">MSVRKELLERELNKLGFRKATAHGGTSTHDGGSAQQQGDSGSSHPQADSERSAGHGG</sequence>
<protein>
    <submittedName>
        <fullName evidence="2">Uncharacterized protein</fullName>
    </submittedName>
</protein>
<reference evidence="2 3" key="1">
    <citation type="journal article" date="2017" name="Int. J. Syst. Evol. Microbiol.">
        <title>Ramlibacter monticola sp. nov., isolated from forest soil.</title>
        <authorList>
            <person name="Chaudhary D.K."/>
            <person name="Kim J."/>
        </authorList>
    </citation>
    <scope>NUCLEOTIDE SEQUENCE [LARGE SCALE GENOMIC DNA]</scope>
    <source>
        <strain evidence="2 3">KACC 19175</strain>
    </source>
</reference>
<evidence type="ECO:0000313" key="3">
    <source>
        <dbReference type="Proteomes" id="UP000599109"/>
    </source>
</evidence>
<dbReference type="RefSeq" id="WP_201673005.1">
    <property type="nucleotide sequence ID" value="NZ_JAEQNE010000001.1"/>
</dbReference>
<feature type="compositionally biased region" description="Basic and acidic residues" evidence="1">
    <location>
        <begin position="47"/>
        <end position="57"/>
    </location>
</feature>
<name>A0A936YWX4_9BURK</name>
<evidence type="ECO:0000313" key="2">
    <source>
        <dbReference type="EMBL" id="MBL0390403.1"/>
    </source>
</evidence>
<keyword evidence="3" id="KW-1185">Reference proteome</keyword>
<accession>A0A936YWX4</accession>